<sequence length="181" mass="21434">MERTKTCGKQVTVAVAKEQRTRRSFLPCLRYDEMRVNINKETEQKAPRRLAGWTELLENIPLNIRERIWFQHDGVPPHFDRRARNHLNATFPYRWIGRGGPVTWPPRSPDLTPLDFFLCGDMKRLVYETPIDTAEDLVARVVEAAHVIRDNVGLFERCRHSIVRRYQLCNAFNERQFKHHL</sequence>
<evidence type="ECO:0000313" key="1">
    <source>
        <dbReference type="EMBL" id="KAJ4433896.1"/>
    </source>
</evidence>
<keyword evidence="2" id="KW-1185">Reference proteome</keyword>
<evidence type="ECO:0008006" key="3">
    <source>
        <dbReference type="Google" id="ProtNLM"/>
    </source>
</evidence>
<comment type="caution">
    <text evidence="1">The sequence shown here is derived from an EMBL/GenBank/DDBJ whole genome shotgun (WGS) entry which is preliminary data.</text>
</comment>
<dbReference type="PANTHER" id="PTHR47326">
    <property type="entry name" value="TRANSPOSABLE ELEMENT TC3 TRANSPOSASE-LIKE PROTEIN"/>
    <property type="match status" value="1"/>
</dbReference>
<organism evidence="1 2">
    <name type="scientific">Periplaneta americana</name>
    <name type="common">American cockroach</name>
    <name type="synonym">Blatta americana</name>
    <dbReference type="NCBI Taxonomy" id="6978"/>
    <lineage>
        <taxon>Eukaryota</taxon>
        <taxon>Metazoa</taxon>
        <taxon>Ecdysozoa</taxon>
        <taxon>Arthropoda</taxon>
        <taxon>Hexapoda</taxon>
        <taxon>Insecta</taxon>
        <taxon>Pterygota</taxon>
        <taxon>Neoptera</taxon>
        <taxon>Polyneoptera</taxon>
        <taxon>Dictyoptera</taxon>
        <taxon>Blattodea</taxon>
        <taxon>Blattoidea</taxon>
        <taxon>Blattidae</taxon>
        <taxon>Blattinae</taxon>
        <taxon>Periplaneta</taxon>
    </lineage>
</organism>
<reference evidence="1 2" key="1">
    <citation type="journal article" date="2022" name="Allergy">
        <title>Genome assembly and annotation of Periplaneta americana reveal a comprehensive cockroach allergen profile.</title>
        <authorList>
            <person name="Wang L."/>
            <person name="Xiong Q."/>
            <person name="Saelim N."/>
            <person name="Wang L."/>
            <person name="Nong W."/>
            <person name="Wan A.T."/>
            <person name="Shi M."/>
            <person name="Liu X."/>
            <person name="Cao Q."/>
            <person name="Hui J.H.L."/>
            <person name="Sookrung N."/>
            <person name="Leung T.F."/>
            <person name="Tungtrongchitr A."/>
            <person name="Tsui S.K.W."/>
        </authorList>
    </citation>
    <scope>NUCLEOTIDE SEQUENCE [LARGE SCALE GENOMIC DNA]</scope>
    <source>
        <strain evidence="1">PWHHKU_190912</strain>
    </source>
</reference>
<gene>
    <name evidence="1" type="ORF">ANN_16209</name>
</gene>
<accession>A0ABQ8SJL2</accession>
<dbReference type="EMBL" id="JAJSOF020000027">
    <property type="protein sequence ID" value="KAJ4433896.1"/>
    <property type="molecule type" value="Genomic_DNA"/>
</dbReference>
<dbReference type="InterPro" id="IPR036397">
    <property type="entry name" value="RNaseH_sf"/>
</dbReference>
<evidence type="ECO:0000313" key="2">
    <source>
        <dbReference type="Proteomes" id="UP001148838"/>
    </source>
</evidence>
<name>A0ABQ8SJL2_PERAM</name>
<proteinExistence type="predicted"/>
<dbReference type="Gene3D" id="3.30.420.10">
    <property type="entry name" value="Ribonuclease H-like superfamily/Ribonuclease H"/>
    <property type="match status" value="1"/>
</dbReference>
<dbReference type="PANTHER" id="PTHR47326:SF1">
    <property type="entry name" value="HTH PSQ-TYPE DOMAIN-CONTAINING PROTEIN"/>
    <property type="match status" value="1"/>
</dbReference>
<protein>
    <recommendedName>
        <fullName evidence="3">Transposable element Tc3 transposase</fullName>
    </recommendedName>
</protein>
<dbReference type="Proteomes" id="UP001148838">
    <property type="component" value="Unassembled WGS sequence"/>
</dbReference>